<organism evidence="1 2">
    <name type="scientific">Infirmifilum uzonense</name>
    <dbReference type="NCBI Taxonomy" id="1550241"/>
    <lineage>
        <taxon>Archaea</taxon>
        <taxon>Thermoproteota</taxon>
        <taxon>Thermoprotei</taxon>
        <taxon>Thermofilales</taxon>
        <taxon>Thermofilaceae</taxon>
        <taxon>Infirmifilum</taxon>
    </lineage>
</organism>
<dbReference type="KEGG" id="thf:MA03_02825"/>
<accession>A0A0F7FI24</accession>
<reference evidence="1 2" key="1">
    <citation type="journal article" date="2015" name="Stand. Genomic Sci.">
        <title>Complete genome sequence of and proposal of Thermofilum uzonense sp. nov. a novel hyperthermophilic crenarchaeon and emended description of the genus Thermofilum.</title>
        <authorList>
            <person name="Toshchakov S.V."/>
            <person name="Korzhenkov A.A."/>
            <person name="Samarov N.I."/>
            <person name="Mazunin I.O."/>
            <person name="Mozhey O.I."/>
            <person name="Shmyr I.S."/>
            <person name="Derbikova K.S."/>
            <person name="Taranov E.A."/>
            <person name="Dominova I.N."/>
            <person name="Bonch-Osmolovskaya E.A."/>
            <person name="Patrushev M.V."/>
            <person name="Podosokorskaya O.A."/>
            <person name="Kublanov I.V."/>
        </authorList>
    </citation>
    <scope>NUCLEOTIDE SEQUENCE [LARGE SCALE GENOMIC DNA]</scope>
    <source>
        <strain evidence="1 2">1807-2</strain>
    </source>
</reference>
<evidence type="ECO:0000313" key="2">
    <source>
        <dbReference type="Proteomes" id="UP000067434"/>
    </source>
</evidence>
<keyword evidence="2" id="KW-1185">Reference proteome</keyword>
<gene>
    <name evidence="1" type="ORF">MA03_02825</name>
</gene>
<dbReference type="GeneID" id="25401130"/>
<dbReference type="STRING" id="1550241.MA03_02825"/>
<dbReference type="AlphaFoldDB" id="A0A0F7FI24"/>
<name>A0A0F7FI24_9CREN</name>
<dbReference type="Proteomes" id="UP000067434">
    <property type="component" value="Chromosome"/>
</dbReference>
<protein>
    <submittedName>
        <fullName evidence="1">Uncharacterized protein</fullName>
    </submittedName>
</protein>
<dbReference type="EMBL" id="CP009961">
    <property type="protein sequence ID" value="AKG38419.1"/>
    <property type="molecule type" value="Genomic_DNA"/>
</dbReference>
<evidence type="ECO:0000313" key="1">
    <source>
        <dbReference type="EMBL" id="AKG38419.1"/>
    </source>
</evidence>
<dbReference type="PATRIC" id="fig|1550241.5.peg.586"/>
<dbReference type="RefSeq" id="WP_052883822.1">
    <property type="nucleotide sequence ID" value="NZ_CP009961.1"/>
</dbReference>
<sequence length="131" mass="14868">MSGGISSSEDDAALQKRAVEIAKSLFRRVHIPSEEEEEESEITMTNLRNMLEVAIDCAEKDNWDLFGLRIVYLARNASQGDDLYIFVKNLLTEIKNSAESSKERLKLAQYILKSCIYLFNAYRKGLSDLLG</sequence>
<proteinExistence type="predicted"/>
<dbReference type="HOGENOM" id="CLU_1922911_0_0_2"/>